<evidence type="ECO:0000256" key="1">
    <source>
        <dbReference type="SAM" id="Phobius"/>
    </source>
</evidence>
<dbReference type="AlphaFoldDB" id="A0A238D4A8"/>
<evidence type="ECO:0000313" key="3">
    <source>
        <dbReference type="Proteomes" id="UP000214566"/>
    </source>
</evidence>
<keyword evidence="1" id="KW-1133">Transmembrane helix</keyword>
<dbReference type="Proteomes" id="UP000214566">
    <property type="component" value="Unassembled WGS sequence"/>
</dbReference>
<accession>A0A238D4A8</accession>
<keyword evidence="1" id="KW-0472">Membrane</keyword>
<reference evidence="2 3" key="1">
    <citation type="submission" date="2016-06" db="EMBL/GenBank/DDBJ databases">
        <authorList>
            <person name="Kjaerup R.B."/>
            <person name="Dalgaard T.S."/>
            <person name="Juul-Madsen H.R."/>
        </authorList>
    </citation>
    <scope>NUCLEOTIDE SEQUENCE [LARGE SCALE GENOMIC DNA]</scope>
    <source>
        <strain evidence="2 3">DSM 16361</strain>
    </source>
</reference>
<gene>
    <name evidence="2" type="ORF">THIARS_60849</name>
</gene>
<protein>
    <submittedName>
        <fullName evidence="2">Uncharacterized protein</fullName>
    </submittedName>
</protein>
<name>A0A238D4A8_THIDL</name>
<evidence type="ECO:0000313" key="2">
    <source>
        <dbReference type="EMBL" id="SBP88136.1"/>
    </source>
</evidence>
<feature type="transmembrane region" description="Helical" evidence="1">
    <location>
        <begin position="12"/>
        <end position="30"/>
    </location>
</feature>
<organism evidence="2 3">
    <name type="scientific">Thiomonas delicata</name>
    <name type="common">Thiomonas cuprina</name>
    <dbReference type="NCBI Taxonomy" id="364030"/>
    <lineage>
        <taxon>Bacteria</taxon>
        <taxon>Pseudomonadati</taxon>
        <taxon>Pseudomonadota</taxon>
        <taxon>Betaproteobacteria</taxon>
        <taxon>Burkholderiales</taxon>
        <taxon>Thiomonas</taxon>
    </lineage>
</organism>
<sequence length="39" mass="4803">MNTNWFSAHIDLMLYIYGGMALMLVLFTLWRARQRRRKK</sequence>
<dbReference type="EMBL" id="FLMQ01000055">
    <property type="protein sequence ID" value="SBP88136.1"/>
    <property type="molecule type" value="Genomic_DNA"/>
</dbReference>
<proteinExistence type="predicted"/>
<keyword evidence="1" id="KW-0812">Transmembrane</keyword>
<keyword evidence="3" id="KW-1185">Reference proteome</keyword>